<proteinExistence type="predicted"/>
<evidence type="ECO:0000313" key="6">
    <source>
        <dbReference type="EMBL" id="CAC5414991.1"/>
    </source>
</evidence>
<evidence type="ECO:0000256" key="3">
    <source>
        <dbReference type="ARBA" id="ARBA00023180"/>
    </source>
</evidence>
<dbReference type="InterPro" id="IPR036179">
    <property type="entry name" value="Ig-like_dom_sf"/>
</dbReference>
<dbReference type="Pfam" id="PF13895">
    <property type="entry name" value="Ig_2"/>
    <property type="match status" value="1"/>
</dbReference>
<keyword evidence="2" id="KW-1015">Disulfide bond</keyword>
<feature type="domain" description="Ig-like" evidence="5">
    <location>
        <begin position="144"/>
        <end position="204"/>
    </location>
</feature>
<gene>
    <name evidence="6" type="ORF">MCOR_47718</name>
</gene>
<keyword evidence="3" id="KW-0325">Glycoprotein</keyword>
<evidence type="ECO:0000256" key="4">
    <source>
        <dbReference type="ARBA" id="ARBA00023319"/>
    </source>
</evidence>
<feature type="domain" description="Ig-like" evidence="5">
    <location>
        <begin position="1"/>
        <end position="42"/>
    </location>
</feature>
<keyword evidence="7" id="KW-1185">Reference proteome</keyword>
<sequence length="214" mass="22733">MTWSGPNIPDGTTSVLNLQNINRNQAGDYRCMATNIIGSEMSVIVNIMVNFGPGQVNIEPNTLIYTVTETKGQVGPITCTAGCNPSCSMSWTGPNIHSGALSVLHLQNIDRDQAGSYMCTASNNYGSKTSSTVSVIVESIETVGNVGPINCTADCKPECTMTWNGPNLSEGITSILHLENINKTQAGYYSCIASNSVSSLASVHINVIVNCEYI</sequence>
<dbReference type="EMBL" id="CACVKT020008364">
    <property type="protein sequence ID" value="CAC5414991.1"/>
    <property type="molecule type" value="Genomic_DNA"/>
</dbReference>
<name>A0A6J8E7H0_MYTCO</name>
<dbReference type="InterPro" id="IPR013783">
    <property type="entry name" value="Ig-like_fold"/>
</dbReference>
<dbReference type="OrthoDB" id="6161934at2759"/>
<dbReference type="AlphaFoldDB" id="A0A6J8E7H0"/>
<evidence type="ECO:0000259" key="5">
    <source>
        <dbReference type="PROSITE" id="PS50835"/>
    </source>
</evidence>
<dbReference type="PANTHER" id="PTHR44337">
    <property type="entry name" value="CARCINOEMBRYONIC ANTIGEN-RELATED CELL ADHESION MOLECULE 8"/>
    <property type="match status" value="1"/>
</dbReference>
<protein>
    <recommendedName>
        <fullName evidence="5">Ig-like domain-containing protein</fullName>
    </recommendedName>
</protein>
<dbReference type="PROSITE" id="PS50835">
    <property type="entry name" value="IG_LIKE"/>
    <property type="match status" value="3"/>
</dbReference>
<evidence type="ECO:0000313" key="7">
    <source>
        <dbReference type="Proteomes" id="UP000507470"/>
    </source>
</evidence>
<keyword evidence="4" id="KW-0393">Immunoglobulin domain</keyword>
<dbReference type="SMART" id="SM00409">
    <property type="entry name" value="IG"/>
    <property type="match status" value="2"/>
</dbReference>
<organism evidence="6 7">
    <name type="scientific">Mytilus coruscus</name>
    <name type="common">Sea mussel</name>
    <dbReference type="NCBI Taxonomy" id="42192"/>
    <lineage>
        <taxon>Eukaryota</taxon>
        <taxon>Metazoa</taxon>
        <taxon>Spiralia</taxon>
        <taxon>Lophotrochozoa</taxon>
        <taxon>Mollusca</taxon>
        <taxon>Bivalvia</taxon>
        <taxon>Autobranchia</taxon>
        <taxon>Pteriomorphia</taxon>
        <taxon>Mytilida</taxon>
        <taxon>Mytiloidea</taxon>
        <taxon>Mytilidae</taxon>
        <taxon>Mytilinae</taxon>
        <taxon>Mytilus</taxon>
    </lineage>
</organism>
<dbReference type="PANTHER" id="PTHR44337:SF8">
    <property type="entry name" value="IMMUNOGLOBULIN SUBTYPE DOMAIN-CONTAINING PROTEIN"/>
    <property type="match status" value="1"/>
</dbReference>
<dbReference type="Proteomes" id="UP000507470">
    <property type="component" value="Unassembled WGS sequence"/>
</dbReference>
<dbReference type="InterPro" id="IPR052598">
    <property type="entry name" value="IgSF_CEA-related"/>
</dbReference>
<evidence type="ECO:0000256" key="2">
    <source>
        <dbReference type="ARBA" id="ARBA00023157"/>
    </source>
</evidence>
<accession>A0A6J8E7H0</accession>
<dbReference type="SUPFAM" id="SSF48726">
    <property type="entry name" value="Immunoglobulin"/>
    <property type="match status" value="3"/>
</dbReference>
<feature type="domain" description="Ig-like" evidence="5">
    <location>
        <begin position="60"/>
        <end position="134"/>
    </location>
</feature>
<keyword evidence="1" id="KW-0732">Signal</keyword>
<reference evidence="6 7" key="1">
    <citation type="submission" date="2020-06" db="EMBL/GenBank/DDBJ databases">
        <authorList>
            <person name="Li R."/>
            <person name="Bekaert M."/>
        </authorList>
    </citation>
    <scope>NUCLEOTIDE SEQUENCE [LARGE SCALE GENOMIC DNA]</scope>
    <source>
        <strain evidence="7">wild</strain>
    </source>
</reference>
<dbReference type="InterPro" id="IPR003599">
    <property type="entry name" value="Ig_sub"/>
</dbReference>
<dbReference type="InterPro" id="IPR007110">
    <property type="entry name" value="Ig-like_dom"/>
</dbReference>
<dbReference type="Gene3D" id="2.60.40.10">
    <property type="entry name" value="Immunoglobulins"/>
    <property type="match status" value="3"/>
</dbReference>
<evidence type="ECO:0000256" key="1">
    <source>
        <dbReference type="ARBA" id="ARBA00022729"/>
    </source>
</evidence>